<dbReference type="EMBL" id="JAGFBR010000004">
    <property type="protein sequence ID" value="KAH0468557.1"/>
    <property type="molecule type" value="Genomic_DNA"/>
</dbReference>
<comment type="caution">
    <text evidence="1">The sequence shown here is derived from an EMBL/GenBank/DDBJ whole genome shotgun (WGS) entry which is preliminary data.</text>
</comment>
<reference evidence="1 2" key="1">
    <citation type="journal article" date="2021" name="Hortic Res">
        <title>Chromosome-scale assembly of the Dendrobium chrysotoxum genome enhances the understanding of orchid evolution.</title>
        <authorList>
            <person name="Zhang Y."/>
            <person name="Zhang G.Q."/>
            <person name="Zhang D."/>
            <person name="Liu X.D."/>
            <person name="Xu X.Y."/>
            <person name="Sun W.H."/>
            <person name="Yu X."/>
            <person name="Zhu X."/>
            <person name="Wang Z.W."/>
            <person name="Zhao X."/>
            <person name="Zhong W.Y."/>
            <person name="Chen H."/>
            <person name="Yin W.L."/>
            <person name="Huang T."/>
            <person name="Niu S.C."/>
            <person name="Liu Z.J."/>
        </authorList>
    </citation>
    <scope>NUCLEOTIDE SEQUENCE [LARGE SCALE GENOMIC DNA]</scope>
    <source>
        <strain evidence="1">Lindl</strain>
    </source>
</reference>
<dbReference type="Proteomes" id="UP000775213">
    <property type="component" value="Unassembled WGS sequence"/>
</dbReference>
<dbReference type="AlphaFoldDB" id="A0AAV7HL55"/>
<gene>
    <name evidence="1" type="ORF">IEQ34_003590</name>
</gene>
<sequence>MMSQFAGLVAQLMGEAHSSSSSKTEDVDWYLQIFLRMKPLRFDGTVEPRVTNDLLMRLEKTFDGMQFSFKRRVPLTVFFLDGEVERW</sequence>
<proteinExistence type="predicted"/>
<keyword evidence="2" id="KW-1185">Reference proteome</keyword>
<accession>A0AAV7HL55</accession>
<evidence type="ECO:0000313" key="1">
    <source>
        <dbReference type="EMBL" id="KAH0468557.1"/>
    </source>
</evidence>
<protein>
    <submittedName>
        <fullName evidence="1">Uncharacterized protein</fullName>
    </submittedName>
</protein>
<name>A0AAV7HL55_DENCH</name>
<organism evidence="1 2">
    <name type="scientific">Dendrobium chrysotoxum</name>
    <name type="common">Orchid</name>
    <dbReference type="NCBI Taxonomy" id="161865"/>
    <lineage>
        <taxon>Eukaryota</taxon>
        <taxon>Viridiplantae</taxon>
        <taxon>Streptophyta</taxon>
        <taxon>Embryophyta</taxon>
        <taxon>Tracheophyta</taxon>
        <taxon>Spermatophyta</taxon>
        <taxon>Magnoliopsida</taxon>
        <taxon>Liliopsida</taxon>
        <taxon>Asparagales</taxon>
        <taxon>Orchidaceae</taxon>
        <taxon>Epidendroideae</taxon>
        <taxon>Malaxideae</taxon>
        <taxon>Dendrobiinae</taxon>
        <taxon>Dendrobium</taxon>
    </lineage>
</organism>
<evidence type="ECO:0000313" key="2">
    <source>
        <dbReference type="Proteomes" id="UP000775213"/>
    </source>
</evidence>